<dbReference type="InterPro" id="IPR006284">
    <property type="entry name" value="Glut_synth_pro"/>
</dbReference>
<comment type="pathway">
    <text evidence="10">Sulfur metabolism; glutathione biosynthesis; glutathione from L-cysteine and L-glutamate: step 2/2.</text>
</comment>
<dbReference type="EMBL" id="DMBR01000307">
    <property type="protein sequence ID" value="HAE94927.1"/>
    <property type="molecule type" value="Genomic_DNA"/>
</dbReference>
<evidence type="ECO:0000256" key="6">
    <source>
        <dbReference type="ARBA" id="ARBA00022741"/>
    </source>
</evidence>
<reference evidence="13 14" key="1">
    <citation type="journal article" date="2014" name="Antonie Van Leeuwenhoek">
        <title>Hyphomonas beringensis sp. nov. and Hyphomonas chukchiensis sp. nov., isolated from surface seawater of the Bering Sea and Chukchi Sea.</title>
        <authorList>
            <person name="Li C."/>
            <person name="Lai Q."/>
            <person name="Li G."/>
            <person name="Dong C."/>
            <person name="Wang J."/>
            <person name="Liao Y."/>
            <person name="Shao Z."/>
        </authorList>
    </citation>
    <scope>NUCLEOTIDE SEQUENCE [LARGE SCALE GENOMIC DNA]</scope>
    <source>
        <strain evidence="13 14">22II1-22F38</strain>
    </source>
</reference>
<dbReference type="AlphaFoldDB" id="A0A059E924"/>
<evidence type="ECO:0000313" key="14">
    <source>
        <dbReference type="Proteomes" id="UP000024547"/>
    </source>
</evidence>
<comment type="cofactor">
    <cofactor evidence="2">
        <name>Mg(2+)</name>
        <dbReference type="ChEBI" id="CHEBI:18420"/>
    </cofactor>
</comment>
<dbReference type="Proteomes" id="UP000259173">
    <property type="component" value="Unassembled WGS sequence"/>
</dbReference>
<evidence type="ECO:0000256" key="5">
    <source>
        <dbReference type="ARBA" id="ARBA00022723"/>
    </source>
</evidence>
<keyword evidence="3 10" id="KW-0436">Ligase</keyword>
<dbReference type="InterPro" id="IPR004218">
    <property type="entry name" value="GSHS_ATP-bd"/>
</dbReference>
<organism evidence="13 14">
    <name type="scientific">Hyphomonas atlantica</name>
    <dbReference type="NCBI Taxonomy" id="1280948"/>
    <lineage>
        <taxon>Bacteria</taxon>
        <taxon>Pseudomonadati</taxon>
        <taxon>Pseudomonadota</taxon>
        <taxon>Alphaproteobacteria</taxon>
        <taxon>Hyphomonadales</taxon>
        <taxon>Hyphomonadaceae</taxon>
        <taxon>Hyphomonas</taxon>
    </lineage>
</organism>
<dbReference type="Proteomes" id="UP000024547">
    <property type="component" value="Unassembled WGS sequence"/>
</dbReference>
<comment type="cofactor">
    <cofactor evidence="1">
        <name>Mn(2+)</name>
        <dbReference type="ChEBI" id="CHEBI:29035"/>
    </cofactor>
</comment>
<dbReference type="RefSeq" id="WP_035549223.1">
    <property type="nucleotide sequence ID" value="NZ_AWFH01000004.1"/>
</dbReference>
<dbReference type="GO" id="GO:0046872">
    <property type="term" value="F:metal ion binding"/>
    <property type="evidence" value="ECO:0007669"/>
    <property type="project" value="UniProtKB-KW"/>
</dbReference>
<evidence type="ECO:0000256" key="9">
    <source>
        <dbReference type="ARBA" id="ARBA00023211"/>
    </source>
</evidence>
<dbReference type="PATRIC" id="fig|1280948.3.peg.963"/>
<dbReference type="PANTHER" id="PTHR21621:SF4">
    <property type="entry name" value="GLUTATHIONE SYNTHETASE"/>
    <property type="match status" value="1"/>
</dbReference>
<evidence type="ECO:0000313" key="12">
    <source>
        <dbReference type="EMBL" id="HAE94927.1"/>
    </source>
</evidence>
<keyword evidence="4 10" id="KW-0317">Glutathione biosynthesis</keyword>
<dbReference type="OrthoDB" id="9785415at2"/>
<dbReference type="Gene3D" id="3.30.470.20">
    <property type="entry name" value="ATP-grasp fold, B domain"/>
    <property type="match status" value="1"/>
</dbReference>
<feature type="domain" description="ATP-grasp" evidence="11">
    <location>
        <begin position="126"/>
        <end position="310"/>
    </location>
</feature>
<dbReference type="EMBL" id="AWFH01000004">
    <property type="protein sequence ID" value="KCZ64384.1"/>
    <property type="molecule type" value="Genomic_DNA"/>
</dbReference>
<dbReference type="GO" id="GO:0005737">
    <property type="term" value="C:cytoplasm"/>
    <property type="evidence" value="ECO:0007669"/>
    <property type="project" value="TreeGrafter"/>
</dbReference>
<keyword evidence="5" id="KW-0479">Metal-binding</keyword>
<evidence type="ECO:0000313" key="15">
    <source>
        <dbReference type="Proteomes" id="UP000259173"/>
    </source>
</evidence>
<evidence type="ECO:0000256" key="1">
    <source>
        <dbReference type="ARBA" id="ARBA00001936"/>
    </source>
</evidence>
<gene>
    <name evidence="10" type="primary">gshB</name>
    <name evidence="12" type="ORF">DCG65_10215</name>
    <name evidence="13" type="ORF">HY36_13615</name>
</gene>
<evidence type="ECO:0000256" key="10">
    <source>
        <dbReference type="HAMAP-Rule" id="MF_00162"/>
    </source>
</evidence>
<dbReference type="STRING" id="1280948.HY36_13615"/>
<dbReference type="HAMAP" id="MF_00162">
    <property type="entry name" value="GSH_S"/>
    <property type="match status" value="1"/>
</dbReference>
<name>A0A059E924_9PROT</name>
<evidence type="ECO:0000313" key="13">
    <source>
        <dbReference type="EMBL" id="KCZ64384.1"/>
    </source>
</evidence>
<dbReference type="InterPro" id="IPR004215">
    <property type="entry name" value="GSHS_N"/>
</dbReference>
<dbReference type="Gene3D" id="3.40.50.20">
    <property type="match status" value="1"/>
</dbReference>
<dbReference type="SUPFAM" id="SSF52440">
    <property type="entry name" value="PreATP-grasp domain"/>
    <property type="match status" value="1"/>
</dbReference>
<keyword evidence="14" id="KW-1185">Reference proteome</keyword>
<dbReference type="eggNOG" id="COG0189">
    <property type="taxonomic scope" value="Bacteria"/>
</dbReference>
<keyword evidence="9" id="KW-0464">Manganese</keyword>
<keyword evidence="8" id="KW-0460">Magnesium</keyword>
<accession>A0A059E924</accession>
<dbReference type="InterPro" id="IPR011761">
    <property type="entry name" value="ATP-grasp"/>
</dbReference>
<sequence length="316" mass="34647">MSLRVAIQMDPLESVNIDGDTTFALAETAQARGMELFVYGPEKLSTEAGRLTAEVRPARVQRVRETPGLFGDTTRLDLATDVDVILMRQDPPFDMSYITACHQLEQISDKTLVVNDPEGVRSSPEKIFPLMFPELMPPTLVSRDLEAIQEFRDRHKDIIIKPLYGHGGAGVFRLKNGDSNFDSLTELFFSRSREPVMVQAFLPAVSEGDKRIILIDGKAIGAVNRRPKDGQVRSNLVVGGTAEASDLSDADKRICDAIGPELKRRGLVLTGIDVIGGRLTEVNVTSPTGVQAIKKLSGIDIASIFWDSVLDKLASR</sequence>
<reference evidence="12 15" key="2">
    <citation type="journal article" date="2018" name="Nat. Biotechnol.">
        <title>A standardized bacterial taxonomy based on genome phylogeny substantially revises the tree of life.</title>
        <authorList>
            <person name="Parks D.H."/>
            <person name="Chuvochina M."/>
            <person name="Waite D.W."/>
            <person name="Rinke C."/>
            <person name="Skarshewski A."/>
            <person name="Chaumeil P.A."/>
            <person name="Hugenholtz P."/>
        </authorList>
    </citation>
    <scope>NUCLEOTIDE SEQUENCE [LARGE SCALE GENOMIC DNA]</scope>
    <source>
        <strain evidence="12">UBA8557</strain>
    </source>
</reference>
<dbReference type="GO" id="GO:0005524">
    <property type="term" value="F:ATP binding"/>
    <property type="evidence" value="ECO:0007669"/>
    <property type="project" value="UniProtKB-UniRule"/>
</dbReference>
<evidence type="ECO:0000256" key="8">
    <source>
        <dbReference type="ARBA" id="ARBA00022842"/>
    </source>
</evidence>
<dbReference type="InterPro" id="IPR013815">
    <property type="entry name" value="ATP_grasp_subdomain_1"/>
</dbReference>
<dbReference type="Pfam" id="PF02951">
    <property type="entry name" value="GSH-S_N"/>
    <property type="match status" value="1"/>
</dbReference>
<evidence type="ECO:0000256" key="7">
    <source>
        <dbReference type="ARBA" id="ARBA00022840"/>
    </source>
</evidence>
<dbReference type="PROSITE" id="PS50975">
    <property type="entry name" value="ATP_GRASP"/>
    <property type="match status" value="1"/>
</dbReference>
<evidence type="ECO:0000259" key="11">
    <source>
        <dbReference type="PROSITE" id="PS50975"/>
    </source>
</evidence>
<keyword evidence="6 10" id="KW-0547">Nucleotide-binding</keyword>
<proteinExistence type="inferred from homology"/>
<dbReference type="SUPFAM" id="SSF56059">
    <property type="entry name" value="Glutathione synthetase ATP-binding domain-like"/>
    <property type="match status" value="1"/>
</dbReference>
<dbReference type="GO" id="GO:0004363">
    <property type="term" value="F:glutathione synthase activity"/>
    <property type="evidence" value="ECO:0007669"/>
    <property type="project" value="UniProtKB-UniRule"/>
</dbReference>
<dbReference type="Gene3D" id="3.30.1490.20">
    <property type="entry name" value="ATP-grasp fold, A domain"/>
    <property type="match status" value="1"/>
</dbReference>
<dbReference type="Pfam" id="PF02955">
    <property type="entry name" value="GSH-S_ATP"/>
    <property type="match status" value="1"/>
</dbReference>
<dbReference type="NCBIfam" id="TIGR01380">
    <property type="entry name" value="glut_syn"/>
    <property type="match status" value="1"/>
</dbReference>
<evidence type="ECO:0000256" key="2">
    <source>
        <dbReference type="ARBA" id="ARBA00001946"/>
    </source>
</evidence>
<protein>
    <recommendedName>
        <fullName evidence="10">Glutathione synthetase</fullName>
        <ecNumber evidence="10">6.3.2.3</ecNumber>
    </recommendedName>
    <alternativeName>
        <fullName evidence="10">GSH synthetase</fullName>
        <shortName evidence="10">GSH-S</shortName>
        <shortName evidence="10">GSHase</shortName>
    </alternativeName>
    <alternativeName>
        <fullName evidence="10">Glutathione synthase</fullName>
    </alternativeName>
</protein>
<dbReference type="PANTHER" id="PTHR21621">
    <property type="entry name" value="RIBOSOMAL PROTEIN S6 MODIFICATION PROTEIN"/>
    <property type="match status" value="1"/>
</dbReference>
<evidence type="ECO:0000256" key="3">
    <source>
        <dbReference type="ARBA" id="ARBA00022598"/>
    </source>
</evidence>
<dbReference type="InterPro" id="IPR016185">
    <property type="entry name" value="PreATP-grasp_dom_sf"/>
</dbReference>
<keyword evidence="7 10" id="KW-0067">ATP-binding</keyword>
<comment type="caution">
    <text evidence="13">The sequence shown here is derived from an EMBL/GenBank/DDBJ whole genome shotgun (WGS) entry which is preliminary data.</text>
</comment>
<comment type="similarity">
    <text evidence="10">Belongs to the prokaryotic GSH synthase family.</text>
</comment>
<evidence type="ECO:0000256" key="4">
    <source>
        <dbReference type="ARBA" id="ARBA00022684"/>
    </source>
</evidence>
<dbReference type="NCBIfam" id="NF003573">
    <property type="entry name" value="PRK05246.1"/>
    <property type="match status" value="1"/>
</dbReference>
<dbReference type="UniPathway" id="UPA00142">
    <property type="reaction ID" value="UER00210"/>
</dbReference>
<comment type="catalytic activity">
    <reaction evidence="10">
        <text>gamma-L-glutamyl-L-cysteine + glycine + ATP = glutathione + ADP + phosphate + H(+)</text>
        <dbReference type="Rhea" id="RHEA:13557"/>
        <dbReference type="ChEBI" id="CHEBI:15378"/>
        <dbReference type="ChEBI" id="CHEBI:30616"/>
        <dbReference type="ChEBI" id="CHEBI:43474"/>
        <dbReference type="ChEBI" id="CHEBI:57305"/>
        <dbReference type="ChEBI" id="CHEBI:57925"/>
        <dbReference type="ChEBI" id="CHEBI:58173"/>
        <dbReference type="ChEBI" id="CHEBI:456216"/>
        <dbReference type="EC" id="6.3.2.3"/>
    </reaction>
</comment>
<dbReference type="EC" id="6.3.2.3" evidence="10"/>